<protein>
    <submittedName>
        <fullName evidence="3">Uncharacterized protein</fullName>
    </submittedName>
</protein>
<evidence type="ECO:0000256" key="1">
    <source>
        <dbReference type="SAM" id="Coils"/>
    </source>
</evidence>
<feature type="compositionally biased region" description="Low complexity" evidence="2">
    <location>
        <begin position="377"/>
        <end position="396"/>
    </location>
</feature>
<feature type="region of interest" description="Disordered" evidence="2">
    <location>
        <begin position="248"/>
        <end position="275"/>
    </location>
</feature>
<feature type="compositionally biased region" description="Polar residues" evidence="2">
    <location>
        <begin position="95"/>
        <end position="105"/>
    </location>
</feature>
<dbReference type="Proteomes" id="UP000245119">
    <property type="component" value="Linkage Group LG8"/>
</dbReference>
<comment type="caution">
    <text evidence="3">The sequence shown here is derived from an EMBL/GenBank/DDBJ whole genome shotgun (WGS) entry which is preliminary data.</text>
</comment>
<dbReference type="OrthoDB" id="6163128at2759"/>
<name>A0A2T7P009_POMCA</name>
<feature type="region of interest" description="Disordered" evidence="2">
    <location>
        <begin position="188"/>
        <end position="224"/>
    </location>
</feature>
<feature type="coiled-coil region" evidence="1">
    <location>
        <begin position="140"/>
        <end position="167"/>
    </location>
</feature>
<evidence type="ECO:0000313" key="3">
    <source>
        <dbReference type="EMBL" id="PVD26736.1"/>
    </source>
</evidence>
<accession>A0A2T7P009</accession>
<keyword evidence="1" id="KW-0175">Coiled coil</keyword>
<dbReference type="AlphaFoldDB" id="A0A2T7P009"/>
<reference evidence="3 4" key="1">
    <citation type="submission" date="2018-04" db="EMBL/GenBank/DDBJ databases">
        <title>The genome of golden apple snail Pomacea canaliculata provides insight into stress tolerance and invasive adaptation.</title>
        <authorList>
            <person name="Liu C."/>
            <person name="Liu B."/>
            <person name="Ren Y."/>
            <person name="Zhang Y."/>
            <person name="Wang H."/>
            <person name="Li S."/>
            <person name="Jiang F."/>
            <person name="Yin L."/>
            <person name="Zhang G."/>
            <person name="Qian W."/>
            <person name="Fan W."/>
        </authorList>
    </citation>
    <scope>NUCLEOTIDE SEQUENCE [LARGE SCALE GENOMIC DNA]</scope>
    <source>
        <strain evidence="3">SZHN2017</strain>
        <tissue evidence="3">Muscle</tissue>
    </source>
</reference>
<evidence type="ECO:0000313" key="4">
    <source>
        <dbReference type="Proteomes" id="UP000245119"/>
    </source>
</evidence>
<gene>
    <name evidence="3" type="ORF">C0Q70_14414</name>
</gene>
<proteinExistence type="predicted"/>
<feature type="region of interest" description="Disordered" evidence="2">
    <location>
        <begin position="304"/>
        <end position="323"/>
    </location>
</feature>
<evidence type="ECO:0000256" key="2">
    <source>
        <dbReference type="SAM" id="MobiDB-lite"/>
    </source>
</evidence>
<feature type="region of interest" description="Disordered" evidence="2">
    <location>
        <begin position="94"/>
        <end position="139"/>
    </location>
</feature>
<organism evidence="3 4">
    <name type="scientific">Pomacea canaliculata</name>
    <name type="common">Golden apple snail</name>
    <dbReference type="NCBI Taxonomy" id="400727"/>
    <lineage>
        <taxon>Eukaryota</taxon>
        <taxon>Metazoa</taxon>
        <taxon>Spiralia</taxon>
        <taxon>Lophotrochozoa</taxon>
        <taxon>Mollusca</taxon>
        <taxon>Gastropoda</taxon>
        <taxon>Caenogastropoda</taxon>
        <taxon>Architaenioglossa</taxon>
        <taxon>Ampullarioidea</taxon>
        <taxon>Ampullariidae</taxon>
        <taxon>Pomacea</taxon>
    </lineage>
</organism>
<dbReference type="EMBL" id="PZQS01000008">
    <property type="protein sequence ID" value="PVD26736.1"/>
    <property type="molecule type" value="Genomic_DNA"/>
</dbReference>
<sequence length="457" mass="49170">MDSSTRRRHMSDVTTLTSLTSLGAPHRLGLEDGHITPAIKQELRLSIMAKRHARGEGEISADVRHPVALEVSQACMIQVNQVCIFTYATDEDTAGESNRISPSGEHSTDEPVEYRQVSQTDIVRQSDEHSTGTLSKSQNYESIVVRNQQLQEEVRRLRQDQADLQATLKAHLSTCTCAVSSAAGRVPRIKLEPREGSPDLAEGSPNPPSSSLSGPATPFARGQHGAIASRLQACDVTRRNYDHAHARTGQQMWSGSETKHSHSYQQQQQQQQYREDTCSNFLQVQDNNNNNLLPAQRPHLADLYLGEDSGHGSQHASPATAVSPGLPDSAGFFSTDVTSASRVLAAHPPDVTRTRRSLLLELTFPGAGLPETGVITSPSSDGRGSLSSDSDVSMGSVHTPDVSPGVGRGEVAAAEGGMEEDLLSQLTTSELLLLEDVFTQAGGDGQDGFLQNLVPDT</sequence>
<keyword evidence="4" id="KW-1185">Reference proteome</keyword>
<feature type="region of interest" description="Disordered" evidence="2">
    <location>
        <begin position="369"/>
        <end position="409"/>
    </location>
</feature>